<protein>
    <recommendedName>
        <fullName evidence="3">Signal transduction histidine kinase internal region domain-containing protein</fullName>
    </recommendedName>
</protein>
<dbReference type="InterPro" id="IPR050640">
    <property type="entry name" value="Bact_2-comp_sensor_kinase"/>
</dbReference>
<evidence type="ECO:0000256" key="1">
    <source>
        <dbReference type="SAM" id="Coils"/>
    </source>
</evidence>
<organism evidence="4 5">
    <name type="scientific">Aliikangiella coralliicola</name>
    <dbReference type="NCBI Taxonomy" id="2592383"/>
    <lineage>
        <taxon>Bacteria</taxon>
        <taxon>Pseudomonadati</taxon>
        <taxon>Pseudomonadota</taxon>
        <taxon>Gammaproteobacteria</taxon>
        <taxon>Oceanospirillales</taxon>
        <taxon>Pleioneaceae</taxon>
        <taxon>Aliikangiella</taxon>
    </lineage>
</organism>
<dbReference type="GO" id="GO:0016020">
    <property type="term" value="C:membrane"/>
    <property type="evidence" value="ECO:0007669"/>
    <property type="project" value="InterPro"/>
</dbReference>
<reference evidence="4 5" key="1">
    <citation type="submission" date="2019-07" db="EMBL/GenBank/DDBJ databases">
        <title>Draft genome for Aliikangiella sp. M105.</title>
        <authorList>
            <person name="Wang G."/>
        </authorList>
    </citation>
    <scope>NUCLEOTIDE SEQUENCE [LARGE SCALE GENOMIC DNA]</scope>
    <source>
        <strain evidence="4 5">M105</strain>
    </source>
</reference>
<dbReference type="AlphaFoldDB" id="A0A545UGM2"/>
<evidence type="ECO:0000313" key="4">
    <source>
        <dbReference type="EMBL" id="TQV88618.1"/>
    </source>
</evidence>
<keyword evidence="2" id="KW-0472">Membrane</keyword>
<sequence>MLRNMKLSSFNSKALIANFIIWAAFITISLSASIIDSERAGHEFNYSLRTTGYLISFIPWMFVTPFFYWVLQKQQKLKRLSILKTSLFLLIAWAPLVAFFETKSFMVIRDISDRSMLDIVVHLPIFYWVYCLMLFCAVMGACLSLIYYQRYDANKLEALKIKQANVELELQLSELRMKSLQTQLEPHFLFNSLNSIASLVRITEKKQALTAIKQLSDLLRYAVEASSHKFVPIDNEIDFVQDYLSLQSLRFDDKLSVEFIDKRTSHNQECPPFLLQIFVENAIKHGLERCGDSMDLIIKISDLNNSLTLFIQNTHQRTQTKTRGLGIGLSNLKSRLEILYRDTIEFNTFETSQHYTVEIVVPAFAKDD</sequence>
<dbReference type="SUPFAM" id="SSF55874">
    <property type="entry name" value="ATPase domain of HSP90 chaperone/DNA topoisomerase II/histidine kinase"/>
    <property type="match status" value="1"/>
</dbReference>
<comment type="caution">
    <text evidence="4">The sequence shown here is derived from an EMBL/GenBank/DDBJ whole genome shotgun (WGS) entry which is preliminary data.</text>
</comment>
<feature type="transmembrane region" description="Helical" evidence="2">
    <location>
        <begin position="12"/>
        <end position="32"/>
    </location>
</feature>
<keyword evidence="2" id="KW-0812">Transmembrane</keyword>
<dbReference type="OrthoDB" id="2514702at2"/>
<proteinExistence type="predicted"/>
<dbReference type="Pfam" id="PF06580">
    <property type="entry name" value="His_kinase"/>
    <property type="match status" value="1"/>
</dbReference>
<dbReference type="GO" id="GO:0000155">
    <property type="term" value="F:phosphorelay sensor kinase activity"/>
    <property type="evidence" value="ECO:0007669"/>
    <property type="project" value="InterPro"/>
</dbReference>
<dbReference type="EMBL" id="VIKS01000004">
    <property type="protein sequence ID" value="TQV88618.1"/>
    <property type="molecule type" value="Genomic_DNA"/>
</dbReference>
<evidence type="ECO:0000256" key="2">
    <source>
        <dbReference type="SAM" id="Phobius"/>
    </source>
</evidence>
<dbReference type="InterPro" id="IPR010559">
    <property type="entry name" value="Sig_transdc_His_kin_internal"/>
</dbReference>
<feature type="transmembrane region" description="Helical" evidence="2">
    <location>
        <begin position="52"/>
        <end position="70"/>
    </location>
</feature>
<accession>A0A545UGM2</accession>
<keyword evidence="5" id="KW-1185">Reference proteome</keyword>
<keyword evidence="2" id="KW-1133">Transmembrane helix</keyword>
<dbReference type="Proteomes" id="UP000315439">
    <property type="component" value="Unassembled WGS sequence"/>
</dbReference>
<keyword evidence="1" id="KW-0175">Coiled coil</keyword>
<dbReference type="RefSeq" id="WP_142893126.1">
    <property type="nucleotide sequence ID" value="NZ_ML660162.1"/>
</dbReference>
<dbReference type="InterPro" id="IPR036890">
    <property type="entry name" value="HATPase_C_sf"/>
</dbReference>
<evidence type="ECO:0000313" key="5">
    <source>
        <dbReference type="Proteomes" id="UP000315439"/>
    </source>
</evidence>
<feature type="transmembrane region" description="Helical" evidence="2">
    <location>
        <begin position="82"/>
        <end position="100"/>
    </location>
</feature>
<evidence type="ECO:0000259" key="3">
    <source>
        <dbReference type="Pfam" id="PF06580"/>
    </source>
</evidence>
<feature type="transmembrane region" description="Helical" evidence="2">
    <location>
        <begin position="125"/>
        <end position="148"/>
    </location>
</feature>
<dbReference type="Gene3D" id="3.30.565.10">
    <property type="entry name" value="Histidine kinase-like ATPase, C-terminal domain"/>
    <property type="match status" value="1"/>
</dbReference>
<feature type="coiled-coil region" evidence="1">
    <location>
        <begin position="156"/>
        <end position="183"/>
    </location>
</feature>
<gene>
    <name evidence="4" type="ORF">FLL46_08875</name>
</gene>
<dbReference type="PANTHER" id="PTHR34220:SF7">
    <property type="entry name" value="SENSOR HISTIDINE KINASE YPDA"/>
    <property type="match status" value="1"/>
</dbReference>
<name>A0A545UGM2_9GAMM</name>
<dbReference type="PANTHER" id="PTHR34220">
    <property type="entry name" value="SENSOR HISTIDINE KINASE YPDA"/>
    <property type="match status" value="1"/>
</dbReference>
<feature type="domain" description="Signal transduction histidine kinase internal region" evidence="3">
    <location>
        <begin position="176"/>
        <end position="255"/>
    </location>
</feature>